<evidence type="ECO:0000313" key="3">
    <source>
        <dbReference type="Proteomes" id="UP000023435"/>
    </source>
</evidence>
<protein>
    <submittedName>
        <fullName evidence="2">Uncharacterized protein</fullName>
    </submittedName>
</protein>
<accession>A0A108UBZ5</accession>
<dbReference type="AlphaFoldDB" id="A0A108UBZ5"/>
<dbReference type="EMBL" id="JAJA02000001">
    <property type="protein sequence ID" value="KWS06388.1"/>
    <property type="molecule type" value="Genomic_DNA"/>
</dbReference>
<feature type="compositionally biased region" description="Basic and acidic residues" evidence="1">
    <location>
        <begin position="60"/>
        <end position="70"/>
    </location>
</feature>
<sequence length="70" mass="8083">MRTDHDQIIRLHAPGPTIGWRHCAKRVVTASSYRPRPRASRIKLVVPHDECESGSPRRSTQRELARESRI</sequence>
<gene>
    <name evidence="2" type="ORF">AZ78_3944</name>
</gene>
<evidence type="ECO:0000256" key="1">
    <source>
        <dbReference type="SAM" id="MobiDB-lite"/>
    </source>
</evidence>
<reference evidence="2 3" key="1">
    <citation type="journal article" date="2014" name="Genome Announc.">
        <title>Draft Genome Sequence of Lysobacter capsici AZ78, a Bacterium Antagonistic to Plant-Pathogenic Oomycetes.</title>
        <authorList>
            <person name="Puopolo G."/>
            <person name="Sonego P."/>
            <person name="Engelen K."/>
            <person name="Pertot I."/>
        </authorList>
    </citation>
    <scope>NUCLEOTIDE SEQUENCE [LARGE SCALE GENOMIC DNA]</scope>
    <source>
        <strain evidence="2 3">AZ78</strain>
    </source>
</reference>
<proteinExistence type="predicted"/>
<organism evidence="2 3">
    <name type="scientific">Lysobacter capsici AZ78</name>
    <dbReference type="NCBI Taxonomy" id="1444315"/>
    <lineage>
        <taxon>Bacteria</taxon>
        <taxon>Pseudomonadati</taxon>
        <taxon>Pseudomonadota</taxon>
        <taxon>Gammaproteobacteria</taxon>
        <taxon>Lysobacterales</taxon>
        <taxon>Lysobacteraceae</taxon>
        <taxon>Lysobacter</taxon>
    </lineage>
</organism>
<name>A0A108UBZ5_9GAMM</name>
<dbReference type="Proteomes" id="UP000023435">
    <property type="component" value="Unassembled WGS sequence"/>
</dbReference>
<feature type="region of interest" description="Disordered" evidence="1">
    <location>
        <begin position="47"/>
        <end position="70"/>
    </location>
</feature>
<comment type="caution">
    <text evidence="2">The sequence shown here is derived from an EMBL/GenBank/DDBJ whole genome shotgun (WGS) entry which is preliminary data.</text>
</comment>
<keyword evidence="3" id="KW-1185">Reference proteome</keyword>
<evidence type="ECO:0000313" key="2">
    <source>
        <dbReference type="EMBL" id="KWS06388.1"/>
    </source>
</evidence>